<keyword evidence="2" id="KW-1185">Reference proteome</keyword>
<dbReference type="RefSeq" id="WP_150416450.1">
    <property type="nucleotide sequence ID" value="NZ_VYQF01000008.1"/>
</dbReference>
<protein>
    <submittedName>
        <fullName evidence="1">Uncharacterized protein</fullName>
    </submittedName>
</protein>
<dbReference type="Proteomes" id="UP000326903">
    <property type="component" value="Unassembled WGS sequence"/>
</dbReference>
<organism evidence="1 2">
    <name type="scientific">Ginsengibacter hankyongi</name>
    <dbReference type="NCBI Taxonomy" id="2607284"/>
    <lineage>
        <taxon>Bacteria</taxon>
        <taxon>Pseudomonadati</taxon>
        <taxon>Bacteroidota</taxon>
        <taxon>Chitinophagia</taxon>
        <taxon>Chitinophagales</taxon>
        <taxon>Chitinophagaceae</taxon>
        <taxon>Ginsengibacter</taxon>
    </lineage>
</organism>
<name>A0A5J5IBL7_9BACT</name>
<gene>
    <name evidence="1" type="ORF">FW778_19015</name>
</gene>
<proteinExistence type="predicted"/>
<evidence type="ECO:0000313" key="2">
    <source>
        <dbReference type="Proteomes" id="UP000326903"/>
    </source>
</evidence>
<reference evidence="1 2" key="1">
    <citation type="submission" date="2019-09" db="EMBL/GenBank/DDBJ databases">
        <title>Draft genome sequence of Ginsengibacter sp. BR5-29.</title>
        <authorList>
            <person name="Im W.-T."/>
        </authorList>
    </citation>
    <scope>NUCLEOTIDE SEQUENCE [LARGE SCALE GENOMIC DNA]</scope>
    <source>
        <strain evidence="1 2">BR5-29</strain>
    </source>
</reference>
<comment type="caution">
    <text evidence="1">The sequence shown here is derived from an EMBL/GenBank/DDBJ whole genome shotgun (WGS) entry which is preliminary data.</text>
</comment>
<accession>A0A5J5IBL7</accession>
<sequence>MDTKHNLKLIDGKFTPSEARKVILDLIGTKINFHTMEAFSIKERFNGDVSYSEQRIAELKEARRHLEDIIKNASEKGLNLKVVSFIGITCIKEN</sequence>
<dbReference type="AlphaFoldDB" id="A0A5J5IBL7"/>
<dbReference type="EMBL" id="VYQF01000008">
    <property type="protein sequence ID" value="KAA9036327.1"/>
    <property type="molecule type" value="Genomic_DNA"/>
</dbReference>
<evidence type="ECO:0000313" key="1">
    <source>
        <dbReference type="EMBL" id="KAA9036327.1"/>
    </source>
</evidence>